<evidence type="ECO:0000313" key="2">
    <source>
        <dbReference type="EMBL" id="AIQ88090.1"/>
    </source>
</evidence>
<name>A0A089NNH4_9HYPH</name>
<organism evidence="2 3">
    <name type="scientific">Methylobacterium oryzae CBMB20</name>
    <dbReference type="NCBI Taxonomy" id="693986"/>
    <lineage>
        <taxon>Bacteria</taxon>
        <taxon>Pseudomonadati</taxon>
        <taxon>Pseudomonadota</taxon>
        <taxon>Alphaproteobacteria</taxon>
        <taxon>Hyphomicrobiales</taxon>
        <taxon>Methylobacteriaceae</taxon>
        <taxon>Methylobacterium</taxon>
    </lineage>
</organism>
<dbReference type="EMBL" id="CP003811">
    <property type="protein sequence ID" value="AIQ88090.1"/>
    <property type="molecule type" value="Genomic_DNA"/>
</dbReference>
<evidence type="ECO:0000256" key="1">
    <source>
        <dbReference type="SAM" id="MobiDB-lite"/>
    </source>
</evidence>
<dbReference type="AlphaFoldDB" id="A0A089NNH4"/>
<reference evidence="2 3" key="1">
    <citation type="journal article" date="2014" name="PLoS ONE">
        <title>Genome Information of Methylobacterium oryzae, a Plant-Probiotic Methylotroph in the Phyllosphere.</title>
        <authorList>
            <person name="Kwak M.J."/>
            <person name="Jeong H."/>
            <person name="Madhaiyan M."/>
            <person name="Lee Y."/>
            <person name="Sa T.M."/>
            <person name="Oh T.K."/>
            <person name="Kim J.F."/>
        </authorList>
    </citation>
    <scope>NUCLEOTIDE SEQUENCE [LARGE SCALE GENOMIC DNA]</scope>
    <source>
        <strain evidence="2 3">CBMB20</strain>
    </source>
</reference>
<gene>
    <name evidence="2" type="ORF">MOC_0335</name>
</gene>
<protein>
    <submittedName>
        <fullName evidence="2">Protein of unassigned function</fullName>
    </submittedName>
</protein>
<accession>A0A089NNH4</accession>
<evidence type="ECO:0000313" key="3">
    <source>
        <dbReference type="Proteomes" id="UP000029492"/>
    </source>
</evidence>
<dbReference type="Proteomes" id="UP000029492">
    <property type="component" value="Chromosome"/>
</dbReference>
<keyword evidence="3" id="KW-1185">Reference proteome</keyword>
<sequence>MSLVVATHGQIPLFAYRTGPIGRSAYGRHSIRRARAPLVRPSGSFPRCRGGVATVSIDPTRRSGACPQRCEVPMPAQIARRRNVPMRRACLLPLGRPIRPEPYSSVQDLERAQARSPRGRKDAGWLSSAD</sequence>
<dbReference type="KEGG" id="mor:MOC_0335"/>
<feature type="compositionally biased region" description="Basic and acidic residues" evidence="1">
    <location>
        <begin position="108"/>
        <end position="123"/>
    </location>
</feature>
<feature type="region of interest" description="Disordered" evidence="1">
    <location>
        <begin position="95"/>
        <end position="130"/>
    </location>
</feature>
<proteinExistence type="predicted"/>
<dbReference type="HOGENOM" id="CLU_1935582_0_0_5"/>